<feature type="transmembrane region" description="Helical" evidence="6">
    <location>
        <begin position="103"/>
        <end position="121"/>
    </location>
</feature>
<keyword evidence="4 6" id="KW-1133">Transmembrane helix</keyword>
<accession>A0A977KW93</accession>
<dbReference type="Gene3D" id="1.10.3730.20">
    <property type="match status" value="2"/>
</dbReference>
<evidence type="ECO:0000256" key="5">
    <source>
        <dbReference type="ARBA" id="ARBA00023136"/>
    </source>
</evidence>
<evidence type="ECO:0000313" key="7">
    <source>
        <dbReference type="EMBL" id="UXE59550.1"/>
    </source>
</evidence>
<keyword evidence="3 6" id="KW-0812">Transmembrane</keyword>
<dbReference type="GO" id="GO:0005886">
    <property type="term" value="C:plasma membrane"/>
    <property type="evidence" value="ECO:0007669"/>
    <property type="project" value="UniProtKB-SubCell"/>
</dbReference>
<feature type="transmembrane region" description="Helical" evidence="6">
    <location>
        <begin position="201"/>
        <end position="226"/>
    </location>
</feature>
<reference evidence="7" key="1">
    <citation type="submission" date="2021-04" db="EMBL/GenBank/DDBJ databases">
        <title>Genome sequence of Woronichinia naegeliana from Washington state freshwater lake bloom.</title>
        <authorList>
            <person name="Dreher T.W."/>
        </authorList>
    </citation>
    <scope>NUCLEOTIDE SEQUENCE</scope>
    <source>
        <strain evidence="7">WA131</strain>
    </source>
</reference>
<dbReference type="GO" id="GO:0022857">
    <property type="term" value="F:transmembrane transporter activity"/>
    <property type="evidence" value="ECO:0007669"/>
    <property type="project" value="InterPro"/>
</dbReference>
<feature type="transmembrane region" description="Helical" evidence="6">
    <location>
        <begin position="77"/>
        <end position="97"/>
    </location>
</feature>
<dbReference type="InterPro" id="IPR037185">
    <property type="entry name" value="EmrE-like"/>
</dbReference>
<evidence type="ECO:0008006" key="8">
    <source>
        <dbReference type="Google" id="ProtNLM"/>
    </source>
</evidence>
<evidence type="ECO:0000256" key="1">
    <source>
        <dbReference type="ARBA" id="ARBA00004651"/>
    </source>
</evidence>
<dbReference type="InterPro" id="IPR000390">
    <property type="entry name" value="Small_drug/metabolite_transptr"/>
</dbReference>
<organism evidence="7">
    <name type="scientific">Woronichinia naegeliana WA131</name>
    <dbReference type="NCBI Taxonomy" id="2824559"/>
    <lineage>
        <taxon>Bacteria</taxon>
        <taxon>Bacillati</taxon>
        <taxon>Cyanobacteriota</taxon>
        <taxon>Cyanophyceae</taxon>
        <taxon>Synechococcales</taxon>
        <taxon>Coelosphaeriaceae</taxon>
        <taxon>Woronichinia</taxon>
    </lineage>
</organism>
<evidence type="ECO:0000256" key="4">
    <source>
        <dbReference type="ARBA" id="ARBA00022989"/>
    </source>
</evidence>
<keyword evidence="5 6" id="KW-0472">Membrane</keyword>
<dbReference type="SUPFAM" id="SSF103481">
    <property type="entry name" value="Multidrug resistance efflux transporter EmrE"/>
    <property type="match status" value="2"/>
</dbReference>
<gene>
    <name evidence="7" type="ORF">KA717_27755</name>
</gene>
<name>A0A977KW93_9CYAN</name>
<evidence type="ECO:0000256" key="3">
    <source>
        <dbReference type="ARBA" id="ARBA00022692"/>
    </source>
</evidence>
<protein>
    <recommendedName>
        <fullName evidence="8">EamA domain-containing protein</fullName>
    </recommendedName>
</protein>
<dbReference type="KEGG" id="wna:KA717_27755"/>
<dbReference type="AlphaFoldDB" id="A0A977KW93"/>
<dbReference type="PANTHER" id="PTHR30561">
    <property type="entry name" value="SMR FAMILY PROTON-DEPENDENT DRUG EFFLUX TRANSPORTER SUGE"/>
    <property type="match status" value="1"/>
</dbReference>
<dbReference type="EMBL" id="CP073041">
    <property type="protein sequence ID" value="UXE59550.1"/>
    <property type="molecule type" value="Genomic_DNA"/>
</dbReference>
<dbReference type="PANTHER" id="PTHR30561:SF9">
    <property type="entry name" value="4-AMINO-4-DEOXY-L-ARABINOSE-PHOSPHOUNDECAPRENOL FLIPPASE SUBUNIT ARNF-RELATED"/>
    <property type="match status" value="1"/>
</dbReference>
<proteinExistence type="predicted"/>
<evidence type="ECO:0000256" key="6">
    <source>
        <dbReference type="SAM" id="Phobius"/>
    </source>
</evidence>
<comment type="subcellular location">
    <subcellularLocation>
        <location evidence="1">Cell membrane</location>
        <topology evidence="1">Multi-pass membrane protein</topology>
    </subcellularLocation>
</comment>
<sequence length="275" mass="30072">MKTFFLLAALIITQVLGDIGISHAMKTFGTVNPLDLPSLIPLFFFLLTNIWIWAAIFFLVCSLALYLTAISRLDLSYVLPIHAFSYVVNAVFASWLLGEQVAPLRWLSTFIISLGVLLVGLSKRPNSELKTPALAKISLKSRNIPLFLFPLGLSLSKTWLAVIVLSLADSAGDLLLALGMKKIGAIGKMNFSQILVVLRQIITNPTVLSGIACQAIAFVIFISVLSWADISFVRPATALTYISSMVGAKFLLKEEFGRERLFGITLIGFGVVIHQ</sequence>
<feature type="transmembrane region" description="Helical" evidence="6">
    <location>
        <begin position="41"/>
        <end position="65"/>
    </location>
</feature>
<keyword evidence="2" id="KW-1003">Cell membrane</keyword>
<dbReference type="Proteomes" id="UP001065613">
    <property type="component" value="Chromosome"/>
</dbReference>
<evidence type="ECO:0000256" key="2">
    <source>
        <dbReference type="ARBA" id="ARBA00022475"/>
    </source>
</evidence>